<organism evidence="1">
    <name type="scientific">Anguilla anguilla</name>
    <name type="common">European freshwater eel</name>
    <name type="synonym">Muraena anguilla</name>
    <dbReference type="NCBI Taxonomy" id="7936"/>
    <lineage>
        <taxon>Eukaryota</taxon>
        <taxon>Metazoa</taxon>
        <taxon>Chordata</taxon>
        <taxon>Craniata</taxon>
        <taxon>Vertebrata</taxon>
        <taxon>Euteleostomi</taxon>
        <taxon>Actinopterygii</taxon>
        <taxon>Neopterygii</taxon>
        <taxon>Teleostei</taxon>
        <taxon>Anguilliformes</taxon>
        <taxon>Anguillidae</taxon>
        <taxon>Anguilla</taxon>
    </lineage>
</organism>
<name>A0A0E9TIL1_ANGAN</name>
<reference evidence="1" key="2">
    <citation type="journal article" date="2015" name="Fish Shellfish Immunol.">
        <title>Early steps in the European eel (Anguilla anguilla)-Vibrio vulnificus interaction in the gills: Role of the RtxA13 toxin.</title>
        <authorList>
            <person name="Callol A."/>
            <person name="Pajuelo D."/>
            <person name="Ebbesson L."/>
            <person name="Teles M."/>
            <person name="MacKenzie S."/>
            <person name="Amaro C."/>
        </authorList>
    </citation>
    <scope>NUCLEOTIDE SEQUENCE</scope>
</reference>
<reference evidence="1" key="1">
    <citation type="submission" date="2014-11" db="EMBL/GenBank/DDBJ databases">
        <authorList>
            <person name="Amaro Gonzalez C."/>
        </authorList>
    </citation>
    <scope>NUCLEOTIDE SEQUENCE</scope>
</reference>
<dbReference type="EMBL" id="GBXM01055300">
    <property type="protein sequence ID" value="JAH53277.1"/>
    <property type="molecule type" value="Transcribed_RNA"/>
</dbReference>
<sequence length="23" mass="2510">MFVLLGTGEFWLPLMGSINSPSL</sequence>
<dbReference type="AlphaFoldDB" id="A0A0E9TIL1"/>
<proteinExistence type="predicted"/>
<evidence type="ECO:0000313" key="1">
    <source>
        <dbReference type="EMBL" id="JAH53277.1"/>
    </source>
</evidence>
<protein>
    <submittedName>
        <fullName evidence="1">Uncharacterized protein</fullName>
    </submittedName>
</protein>
<accession>A0A0E9TIL1</accession>